<dbReference type="EMBL" id="JAGIOB010000001">
    <property type="protein sequence ID" value="MBP2417367.1"/>
    <property type="molecule type" value="Genomic_DNA"/>
</dbReference>
<dbReference type="InterPro" id="IPR014756">
    <property type="entry name" value="Ig_E-set"/>
</dbReference>
<evidence type="ECO:0000313" key="2">
    <source>
        <dbReference type="EMBL" id="MBP2417367.1"/>
    </source>
</evidence>
<accession>A0ABS4Z8I7</accession>
<dbReference type="InterPro" id="IPR013783">
    <property type="entry name" value="Ig-like_fold"/>
</dbReference>
<keyword evidence="3" id="KW-1185">Reference proteome</keyword>
<protein>
    <submittedName>
        <fullName evidence="2">Enterochelin esterase family protein</fullName>
    </submittedName>
</protein>
<gene>
    <name evidence="2" type="ORF">JOF54_002289</name>
</gene>
<dbReference type="SUPFAM" id="SSF81296">
    <property type="entry name" value="E set domains"/>
    <property type="match status" value="1"/>
</dbReference>
<dbReference type="PANTHER" id="PTHR48098:SF3">
    <property type="entry name" value="IRON(III) ENTEROBACTIN ESTERASE"/>
    <property type="match status" value="1"/>
</dbReference>
<feature type="region of interest" description="Disordered" evidence="1">
    <location>
        <begin position="1"/>
        <end position="25"/>
    </location>
</feature>
<evidence type="ECO:0000313" key="3">
    <source>
        <dbReference type="Proteomes" id="UP000758168"/>
    </source>
</evidence>
<dbReference type="InterPro" id="IPR029058">
    <property type="entry name" value="AB_hydrolase_fold"/>
</dbReference>
<evidence type="ECO:0000256" key="1">
    <source>
        <dbReference type="SAM" id="MobiDB-lite"/>
    </source>
</evidence>
<dbReference type="Gene3D" id="3.40.50.1820">
    <property type="entry name" value="alpha/beta hydrolase"/>
    <property type="match status" value="1"/>
</dbReference>
<dbReference type="RefSeq" id="WP_307804078.1">
    <property type="nucleotide sequence ID" value="NZ_BAAAMH010000005.1"/>
</dbReference>
<name>A0ABS4Z8I7_9ACTN</name>
<proteinExistence type="predicted"/>
<feature type="compositionally biased region" description="Low complexity" evidence="1">
    <location>
        <begin position="1"/>
        <end position="18"/>
    </location>
</feature>
<organism evidence="2 3">
    <name type="scientific">Microlunatus capsulatus</name>
    <dbReference type="NCBI Taxonomy" id="99117"/>
    <lineage>
        <taxon>Bacteria</taxon>
        <taxon>Bacillati</taxon>
        <taxon>Actinomycetota</taxon>
        <taxon>Actinomycetes</taxon>
        <taxon>Propionibacteriales</taxon>
        <taxon>Propionibacteriaceae</taxon>
        <taxon>Microlunatus</taxon>
    </lineage>
</organism>
<dbReference type="Proteomes" id="UP000758168">
    <property type="component" value="Unassembled WGS sequence"/>
</dbReference>
<dbReference type="Gene3D" id="2.60.40.10">
    <property type="entry name" value="Immunoglobulins"/>
    <property type="match status" value="1"/>
</dbReference>
<dbReference type="InterPro" id="IPR000801">
    <property type="entry name" value="Esterase-like"/>
</dbReference>
<dbReference type="PANTHER" id="PTHR48098">
    <property type="entry name" value="ENTEROCHELIN ESTERASE-RELATED"/>
    <property type="match status" value="1"/>
</dbReference>
<dbReference type="SUPFAM" id="SSF53474">
    <property type="entry name" value="alpha/beta-Hydrolases"/>
    <property type="match status" value="1"/>
</dbReference>
<comment type="caution">
    <text evidence="2">The sequence shown here is derived from an EMBL/GenBank/DDBJ whole genome shotgun (WGS) entry which is preliminary data.</text>
</comment>
<reference evidence="2 3" key="1">
    <citation type="submission" date="2021-03" db="EMBL/GenBank/DDBJ databases">
        <title>Sequencing the genomes of 1000 actinobacteria strains.</title>
        <authorList>
            <person name="Klenk H.-P."/>
        </authorList>
    </citation>
    <scope>NUCLEOTIDE SEQUENCE [LARGE SCALE GENOMIC DNA]</scope>
    <source>
        <strain evidence="2 3">DSM 12936</strain>
    </source>
</reference>
<sequence length="410" mass="45661">MSDVRPGGADPAARPPAGTKARPRRLPVNRLRDRIRRLAAEGQPPEAALQRFFERHDFPVVEGLRCTFAVRVGDADAVTLRHRVVGLADPLPLRRLAGTDLWYVVVEIPPDSRVEYQFEARRGDSYERFNDPGNPRQARGPFGSSSVLHGAGYVTPSWAVHDPDARPGELVETWIRSTAQRRDNRVTLYLPARFRRSARYPLLVVHDGGDYLEYAAMKTVLDNLIHRLDVAEAVVAFTHPGDRLVEYPNSSAHARWIATELVGRLEEDLPLAPGPGARALMGSSFGAVASLSTAVRHPGTFGSLLLQSGSFVFTDIGADHGEDRAFDPVVRFVNRYRARPTRVADRLFVSCGVYEDLIVQNRSMLPVLSGTGMEVEYVESRDGHNWESWRDRLQDGLGFVLPGEAMFVYE</sequence>
<dbReference type="Pfam" id="PF00756">
    <property type="entry name" value="Esterase"/>
    <property type="match status" value="1"/>
</dbReference>
<dbReference type="InterPro" id="IPR050583">
    <property type="entry name" value="Mycobacterial_A85_antigen"/>
</dbReference>